<feature type="signal peptide" evidence="1">
    <location>
        <begin position="1"/>
        <end position="26"/>
    </location>
</feature>
<dbReference type="EMBL" id="LNXV01000029">
    <property type="protein sequence ID" value="KTC81676.1"/>
    <property type="molecule type" value="Genomic_DNA"/>
</dbReference>
<reference evidence="2 3" key="1">
    <citation type="submission" date="2015-11" db="EMBL/GenBank/DDBJ databases">
        <title>Genomic analysis of 38 Legionella species identifies large and diverse effector repertoires.</title>
        <authorList>
            <person name="Burstein D."/>
            <person name="Amaro F."/>
            <person name="Zusman T."/>
            <person name="Lifshitz Z."/>
            <person name="Cohen O."/>
            <person name="Gilbert J.A."/>
            <person name="Pupko T."/>
            <person name="Shuman H.A."/>
            <person name="Segal G."/>
        </authorList>
    </citation>
    <scope>NUCLEOTIDE SEQUENCE [LARGE SCALE GENOMIC DNA]</scope>
    <source>
        <strain evidence="2 3">ATCC 43878</strain>
    </source>
</reference>
<evidence type="ECO:0000256" key="1">
    <source>
        <dbReference type="SAM" id="SignalP"/>
    </source>
</evidence>
<accession>A0A0W0SDX5</accession>
<sequence>MSTCYKNLMVKGLVTLLFLGCCTAFAANKQTNIAAHSTNFMFLQNAETGVLKLTPQEGSYQLVLQNVQPYVTYFSDRPKRMTGLMSIESFLKEWQSNTKNGFKNDAPNVGIEGIKLHAFSNGQTVSVVMVLSNPIYDKNANTLTYMAHELNTKEGEIKKDIKLNNLVLFIDNIDSCPSCCCGFSIN</sequence>
<organism evidence="2 3">
    <name type="scientific">Legionella brunensis</name>
    <dbReference type="NCBI Taxonomy" id="29422"/>
    <lineage>
        <taxon>Bacteria</taxon>
        <taxon>Pseudomonadati</taxon>
        <taxon>Pseudomonadota</taxon>
        <taxon>Gammaproteobacteria</taxon>
        <taxon>Legionellales</taxon>
        <taxon>Legionellaceae</taxon>
        <taxon>Legionella</taxon>
    </lineage>
</organism>
<feature type="chain" id="PRO_5006911887" evidence="1">
    <location>
        <begin position="27"/>
        <end position="186"/>
    </location>
</feature>
<dbReference type="AlphaFoldDB" id="A0A0W0SDX5"/>
<keyword evidence="3" id="KW-1185">Reference proteome</keyword>
<proteinExistence type="predicted"/>
<gene>
    <name evidence="2" type="ORF">Lbru_2196</name>
</gene>
<evidence type="ECO:0000313" key="2">
    <source>
        <dbReference type="EMBL" id="KTC81676.1"/>
    </source>
</evidence>
<evidence type="ECO:0000313" key="3">
    <source>
        <dbReference type="Proteomes" id="UP000054742"/>
    </source>
</evidence>
<dbReference type="STRING" id="29422.Lbru_2196"/>
<dbReference type="PATRIC" id="fig|29422.6.peg.2341"/>
<protein>
    <submittedName>
        <fullName evidence="2">Uncharacterized protein</fullName>
    </submittedName>
</protein>
<dbReference type="RefSeq" id="WP_162262408.1">
    <property type="nucleotide sequence ID" value="NZ_LNXV01000029.1"/>
</dbReference>
<name>A0A0W0SDX5_9GAMM</name>
<keyword evidence="1" id="KW-0732">Signal</keyword>
<comment type="caution">
    <text evidence="2">The sequence shown here is derived from an EMBL/GenBank/DDBJ whole genome shotgun (WGS) entry which is preliminary data.</text>
</comment>
<dbReference type="Proteomes" id="UP000054742">
    <property type="component" value="Unassembled WGS sequence"/>
</dbReference>